<protein>
    <submittedName>
        <fullName evidence="2">Uncharacterized protein</fullName>
    </submittedName>
</protein>
<evidence type="ECO:0000256" key="1">
    <source>
        <dbReference type="SAM" id="MobiDB-lite"/>
    </source>
</evidence>
<evidence type="ECO:0000313" key="2">
    <source>
        <dbReference type="EMBL" id="EEY65298.1"/>
    </source>
</evidence>
<dbReference type="KEGG" id="pif:PITG_21658"/>
<sequence length="483" mass="55331">MMKSISSSQSSAQRTENDEGGGIVEPESAHIANDSANLVSELPDAKGWRDYVNQYWHANAVCHQFRDGVDMLPHERKLHRSRLSLMKIIAEYGQEKRAGDQDQFEADFALCTHDDLTVYKILAEIRKRKRAPSKPTGRTYSPYSGCRPDDWMRTSSGKHSVPSAKSKRIPAGTMKSIQKIASWSDISPTHTSKKYTMAPSKVILILVVITEVYTVDWKRIFHGMFHRIDHRIVHRNFNRNFLCFITRLLYSFISRQPHDFVKLLHRQFDNFSPIIIDELSKFCVKPVPVYIGQSSKIDLGFVSIMFYFFKHYPLSACKKARGCTVIALSAPVHQSIAHRTLHRTEAWATHRAKSATSSQTCMKTPVTTGHTTFATTATMRIVLRGSQLRVVTAQHRTSLLSLSRREFEGDRKTIEAISNSIKPIFKHATLWKLLAVLPAQQPFNVIAVRLFTTMRPRHEVRKDRSVSTSFFQDHRMTRRERSS</sequence>
<reference evidence="3" key="1">
    <citation type="journal article" date="2009" name="Nature">
        <title>Genome sequence and analysis of the Irish potato famine pathogen Phytophthora infestans.</title>
        <authorList>
            <consortium name="The Broad Institute Genome Sequencing Platform"/>
            <person name="Haas B.J."/>
            <person name="Kamoun S."/>
            <person name="Zody M.C."/>
            <person name="Jiang R.H."/>
            <person name="Handsaker R.E."/>
            <person name="Cano L.M."/>
            <person name="Grabherr M."/>
            <person name="Kodira C.D."/>
            <person name="Raffaele S."/>
            <person name="Torto-Alalibo T."/>
            <person name="Bozkurt T.O."/>
            <person name="Ah-Fong A.M."/>
            <person name="Alvarado L."/>
            <person name="Anderson V.L."/>
            <person name="Armstrong M.R."/>
            <person name="Avrova A."/>
            <person name="Baxter L."/>
            <person name="Beynon J."/>
            <person name="Boevink P.C."/>
            <person name="Bollmann S.R."/>
            <person name="Bos J.I."/>
            <person name="Bulone V."/>
            <person name="Cai G."/>
            <person name="Cakir C."/>
            <person name="Carrington J.C."/>
            <person name="Chawner M."/>
            <person name="Conti L."/>
            <person name="Costanzo S."/>
            <person name="Ewan R."/>
            <person name="Fahlgren N."/>
            <person name="Fischbach M.A."/>
            <person name="Fugelstad J."/>
            <person name="Gilroy E.M."/>
            <person name="Gnerre S."/>
            <person name="Green P.J."/>
            <person name="Grenville-Briggs L.J."/>
            <person name="Griffith J."/>
            <person name="Grunwald N.J."/>
            <person name="Horn K."/>
            <person name="Horner N.R."/>
            <person name="Hu C.H."/>
            <person name="Huitema E."/>
            <person name="Jeong D.H."/>
            <person name="Jones A.M."/>
            <person name="Jones J.D."/>
            <person name="Jones R.W."/>
            <person name="Karlsson E.K."/>
            <person name="Kunjeti S.G."/>
            <person name="Lamour K."/>
            <person name="Liu Z."/>
            <person name="Ma L."/>
            <person name="Maclean D."/>
            <person name="Chibucos M.C."/>
            <person name="McDonald H."/>
            <person name="McWalters J."/>
            <person name="Meijer H.J."/>
            <person name="Morgan W."/>
            <person name="Morris P.F."/>
            <person name="Munro C.A."/>
            <person name="O'Neill K."/>
            <person name="Ospina-Giraldo M."/>
            <person name="Pinzon A."/>
            <person name="Pritchard L."/>
            <person name="Ramsahoye B."/>
            <person name="Ren Q."/>
            <person name="Restrepo S."/>
            <person name="Roy S."/>
            <person name="Sadanandom A."/>
            <person name="Savidor A."/>
            <person name="Schornack S."/>
            <person name="Schwartz D.C."/>
            <person name="Schumann U.D."/>
            <person name="Schwessinger B."/>
            <person name="Seyer L."/>
            <person name="Sharpe T."/>
            <person name="Silvar C."/>
            <person name="Song J."/>
            <person name="Studholme D.J."/>
            <person name="Sykes S."/>
            <person name="Thines M."/>
            <person name="van de Vondervoort P.J."/>
            <person name="Phuntumart V."/>
            <person name="Wawra S."/>
            <person name="Weide R."/>
            <person name="Win J."/>
            <person name="Young C."/>
            <person name="Zhou S."/>
            <person name="Fry W."/>
            <person name="Meyers B.C."/>
            <person name="van West P."/>
            <person name="Ristaino J."/>
            <person name="Govers F."/>
            <person name="Birch P.R."/>
            <person name="Whisson S.C."/>
            <person name="Judelson H.S."/>
            <person name="Nusbaum C."/>
        </authorList>
    </citation>
    <scope>NUCLEOTIDE SEQUENCE [LARGE SCALE GENOMIC DNA]</scope>
    <source>
        <strain evidence="3">T30-4</strain>
    </source>
</reference>
<feature type="compositionally biased region" description="Low complexity" evidence="1">
    <location>
        <begin position="1"/>
        <end position="11"/>
    </location>
</feature>
<dbReference type="InParanoid" id="D0P4E4"/>
<dbReference type="HOGENOM" id="CLU_565603_0_0_1"/>
<dbReference type="GeneID" id="9477828"/>
<proteinExistence type="predicted"/>
<accession>D0P4E4</accession>
<evidence type="ECO:0000313" key="3">
    <source>
        <dbReference type="Proteomes" id="UP000006643"/>
    </source>
</evidence>
<name>D0P4E4_PHYIT</name>
<dbReference type="VEuPathDB" id="FungiDB:PITG_21658"/>
<feature type="region of interest" description="Disordered" evidence="1">
    <location>
        <begin position="1"/>
        <end position="25"/>
    </location>
</feature>
<dbReference type="Proteomes" id="UP000006643">
    <property type="component" value="Unassembled WGS sequence"/>
</dbReference>
<organism evidence="2 3">
    <name type="scientific">Phytophthora infestans (strain T30-4)</name>
    <name type="common">Potato late blight agent</name>
    <dbReference type="NCBI Taxonomy" id="403677"/>
    <lineage>
        <taxon>Eukaryota</taxon>
        <taxon>Sar</taxon>
        <taxon>Stramenopiles</taxon>
        <taxon>Oomycota</taxon>
        <taxon>Peronosporomycetes</taxon>
        <taxon>Peronosporales</taxon>
        <taxon>Peronosporaceae</taxon>
        <taxon>Phytophthora</taxon>
    </lineage>
</organism>
<keyword evidence="3" id="KW-1185">Reference proteome</keyword>
<dbReference type="OrthoDB" id="114468at2759"/>
<dbReference type="eggNOG" id="ENOG502RGWC">
    <property type="taxonomic scope" value="Eukaryota"/>
</dbReference>
<dbReference type="EMBL" id="DS028582">
    <property type="protein sequence ID" value="EEY65298.1"/>
    <property type="molecule type" value="Genomic_DNA"/>
</dbReference>
<feature type="compositionally biased region" description="Basic and acidic residues" evidence="1">
    <location>
        <begin position="472"/>
        <end position="483"/>
    </location>
</feature>
<dbReference type="RefSeq" id="XP_002894831.1">
    <property type="nucleotide sequence ID" value="XM_002894785.1"/>
</dbReference>
<feature type="region of interest" description="Disordered" evidence="1">
    <location>
        <begin position="462"/>
        <end position="483"/>
    </location>
</feature>
<dbReference type="AlphaFoldDB" id="D0P4E4"/>
<gene>
    <name evidence="2" type="ORF">PITG_21658</name>
</gene>